<dbReference type="SUPFAM" id="SSF88713">
    <property type="entry name" value="Glycoside hydrolase/deacetylase"/>
    <property type="match status" value="1"/>
</dbReference>
<reference evidence="4" key="1">
    <citation type="submission" date="2017-05" db="EMBL/GenBank/DDBJ databases">
        <authorList>
            <person name="Imhoff J.F."/>
            <person name="Rahn T."/>
            <person name="Kuenzel S."/>
            <person name="Neulinger S.C."/>
        </authorList>
    </citation>
    <scope>NUCLEOTIDE SEQUENCE</scope>
    <source>
        <strain evidence="4">DSM 4395</strain>
    </source>
</reference>
<dbReference type="Proteomes" id="UP001296967">
    <property type="component" value="Unassembled WGS sequence"/>
</dbReference>
<dbReference type="InterPro" id="IPR002509">
    <property type="entry name" value="NODB_dom"/>
</dbReference>
<dbReference type="GO" id="GO:0005975">
    <property type="term" value="P:carbohydrate metabolic process"/>
    <property type="evidence" value="ECO:0007669"/>
    <property type="project" value="InterPro"/>
</dbReference>
<evidence type="ECO:0000313" key="5">
    <source>
        <dbReference type="Proteomes" id="UP001296967"/>
    </source>
</evidence>
<dbReference type="CDD" id="cd10918">
    <property type="entry name" value="CE4_NodB_like_5s_6s"/>
    <property type="match status" value="1"/>
</dbReference>
<dbReference type="InterPro" id="IPR011330">
    <property type="entry name" value="Glyco_hydro/deAcase_b/a-brl"/>
</dbReference>
<sequence length="321" mass="35114">MLLRVLASQLSPAGSRARLSILIYHRVLAQPDALLSAEPDAAAFRWQLQVLSSLFTVLPLSEAVERLAKGTLPARAACITFDDGYADNATVALPILKELGLPATFFIATGYLDGGLMFNDRILETLRRVPEGAIEWPDLGLDHRLIGGDQDRKQIAAELIQGLKHLEPSERQARAQAIAERSPTPLPKDLMMTREQVKHLAAAGMTIGGHTHAHPILARTPDAQARAEIAGGRETLEHLLGEPVHLFAYPNGKPEQDYDHRHVTMVREAGFAASVSTAWGVSTSSSDPYQLARFTPWDQTPGRFALRLVRNLLTSRGAHEV</sequence>
<name>A0AAJ0UHC6_HALSE</name>
<evidence type="ECO:0000256" key="1">
    <source>
        <dbReference type="ARBA" id="ARBA00004613"/>
    </source>
</evidence>
<dbReference type="InterPro" id="IPR051398">
    <property type="entry name" value="Polysacch_Deacetylase"/>
</dbReference>
<organism evidence="4 5">
    <name type="scientific">Halochromatium salexigens</name>
    <name type="common">Chromatium salexigens</name>
    <dbReference type="NCBI Taxonomy" id="49447"/>
    <lineage>
        <taxon>Bacteria</taxon>
        <taxon>Pseudomonadati</taxon>
        <taxon>Pseudomonadota</taxon>
        <taxon>Gammaproteobacteria</taxon>
        <taxon>Chromatiales</taxon>
        <taxon>Chromatiaceae</taxon>
        <taxon>Halochromatium</taxon>
    </lineage>
</organism>
<dbReference type="PANTHER" id="PTHR34216:SF3">
    <property type="entry name" value="POLY-BETA-1,6-N-ACETYL-D-GLUCOSAMINE N-DEACETYLASE"/>
    <property type="match status" value="1"/>
</dbReference>
<keyword evidence="5" id="KW-1185">Reference proteome</keyword>
<feature type="domain" description="NodB homology" evidence="3">
    <location>
        <begin position="75"/>
        <end position="321"/>
    </location>
</feature>
<dbReference type="Pfam" id="PF01522">
    <property type="entry name" value="Polysacc_deac_1"/>
    <property type="match status" value="1"/>
</dbReference>
<dbReference type="Gene3D" id="3.20.20.370">
    <property type="entry name" value="Glycoside hydrolase/deacetylase"/>
    <property type="match status" value="1"/>
</dbReference>
<dbReference type="EMBL" id="NHSF01000054">
    <property type="protein sequence ID" value="MBK5930562.1"/>
    <property type="molecule type" value="Genomic_DNA"/>
</dbReference>
<dbReference type="GO" id="GO:0005576">
    <property type="term" value="C:extracellular region"/>
    <property type="evidence" value="ECO:0007669"/>
    <property type="project" value="UniProtKB-SubCell"/>
</dbReference>
<dbReference type="GO" id="GO:0016810">
    <property type="term" value="F:hydrolase activity, acting on carbon-nitrogen (but not peptide) bonds"/>
    <property type="evidence" value="ECO:0007669"/>
    <property type="project" value="InterPro"/>
</dbReference>
<reference evidence="4" key="2">
    <citation type="journal article" date="2020" name="Microorganisms">
        <title>Osmotic Adaptation and Compatible Solute Biosynthesis of Phototrophic Bacteria as Revealed from Genome Analyses.</title>
        <authorList>
            <person name="Imhoff J.F."/>
            <person name="Rahn T."/>
            <person name="Kunzel S."/>
            <person name="Keller A."/>
            <person name="Neulinger S.C."/>
        </authorList>
    </citation>
    <scope>NUCLEOTIDE SEQUENCE</scope>
    <source>
        <strain evidence="4">DSM 4395</strain>
    </source>
</reference>
<dbReference type="AlphaFoldDB" id="A0AAJ0UHC6"/>
<proteinExistence type="predicted"/>
<keyword evidence="2" id="KW-0732">Signal</keyword>
<accession>A0AAJ0UHC6</accession>
<protein>
    <submittedName>
        <fullName evidence="4">Polysaccharide deacetylase</fullName>
    </submittedName>
</protein>
<evidence type="ECO:0000256" key="2">
    <source>
        <dbReference type="ARBA" id="ARBA00022729"/>
    </source>
</evidence>
<comment type="caution">
    <text evidence="4">The sequence shown here is derived from an EMBL/GenBank/DDBJ whole genome shotgun (WGS) entry which is preliminary data.</text>
</comment>
<dbReference type="PANTHER" id="PTHR34216">
    <property type="match status" value="1"/>
</dbReference>
<dbReference type="RefSeq" id="WP_201245276.1">
    <property type="nucleotide sequence ID" value="NZ_NHSF01000054.1"/>
</dbReference>
<evidence type="ECO:0000259" key="3">
    <source>
        <dbReference type="PROSITE" id="PS51677"/>
    </source>
</evidence>
<evidence type="ECO:0000313" key="4">
    <source>
        <dbReference type="EMBL" id="MBK5930562.1"/>
    </source>
</evidence>
<dbReference type="PROSITE" id="PS51677">
    <property type="entry name" value="NODB"/>
    <property type="match status" value="1"/>
</dbReference>
<gene>
    <name evidence="4" type="ORF">CCR82_08520</name>
</gene>
<comment type="subcellular location">
    <subcellularLocation>
        <location evidence="1">Secreted</location>
    </subcellularLocation>
</comment>